<gene>
    <name evidence="3" type="ORF">PsYK624_081260</name>
</gene>
<keyword evidence="3" id="KW-0378">Hydrolase</keyword>
<feature type="domain" description="AB hydrolase-1" evidence="2">
    <location>
        <begin position="123"/>
        <end position="393"/>
    </location>
</feature>
<organism evidence="3 4">
    <name type="scientific">Phanerochaete sordida</name>
    <dbReference type="NCBI Taxonomy" id="48140"/>
    <lineage>
        <taxon>Eukaryota</taxon>
        <taxon>Fungi</taxon>
        <taxon>Dikarya</taxon>
        <taxon>Basidiomycota</taxon>
        <taxon>Agaricomycotina</taxon>
        <taxon>Agaricomycetes</taxon>
        <taxon>Polyporales</taxon>
        <taxon>Phanerochaetaceae</taxon>
        <taxon>Phanerochaete</taxon>
    </lineage>
</organism>
<sequence>MRLARTNLYLLGLAATATAAEFNPTNNTAGYDTSRVGPSNANCQRQTYQLDITSNNVQFQNVDSNANQTYLTALFQTFTTSMTNFTQMYEKPDKQAVHNTYSLSGTLCVPKKGAKDPSNVQYLLHGVGFDSSYWDFVPDNSTEDYSYVHAAADAGYVTFRYDRLGTGLSEHPQDAYNVVQSPTDLAIATKFAQMLRNGDIGNMKFNKIVGIGHSYGSVQTQALSAASPDLLNAVLLQGFSMNSTGQGVFLPGGDYQPAVAVAPNRFANKGIANAYVVNQSPYTNQLDFFYFPYFSDAALQRSYDTEQPATQGVLFTQAAIMQNATGFRGPVHVVTGAQDLPFCNRDCYAVPRGSPFPNIPAYVKMLYPNARNFSVYIPANTGHGVNAHYSAPETYQEMLQFVDYAFSL</sequence>
<feature type="chain" id="PRO_5040348527" evidence="1">
    <location>
        <begin position="20"/>
        <end position="408"/>
    </location>
</feature>
<accession>A0A9P3LEV0</accession>
<dbReference type="Proteomes" id="UP000703269">
    <property type="component" value="Unassembled WGS sequence"/>
</dbReference>
<dbReference type="OrthoDB" id="1743579at2759"/>
<evidence type="ECO:0000313" key="4">
    <source>
        <dbReference type="Proteomes" id="UP000703269"/>
    </source>
</evidence>
<reference evidence="3 4" key="1">
    <citation type="submission" date="2021-08" db="EMBL/GenBank/DDBJ databases">
        <title>Draft Genome Sequence of Phanerochaete sordida strain YK-624.</title>
        <authorList>
            <person name="Mori T."/>
            <person name="Dohra H."/>
            <person name="Suzuki T."/>
            <person name="Kawagishi H."/>
            <person name="Hirai H."/>
        </authorList>
    </citation>
    <scope>NUCLEOTIDE SEQUENCE [LARGE SCALE GENOMIC DNA]</scope>
    <source>
        <strain evidence="3 4">YK-624</strain>
    </source>
</reference>
<keyword evidence="1" id="KW-0732">Signal</keyword>
<dbReference type="GO" id="GO:0016787">
    <property type="term" value="F:hydrolase activity"/>
    <property type="evidence" value="ECO:0007669"/>
    <property type="project" value="UniProtKB-KW"/>
</dbReference>
<evidence type="ECO:0000259" key="2">
    <source>
        <dbReference type="Pfam" id="PF12697"/>
    </source>
</evidence>
<evidence type="ECO:0000256" key="1">
    <source>
        <dbReference type="SAM" id="SignalP"/>
    </source>
</evidence>
<keyword evidence="4" id="KW-1185">Reference proteome</keyword>
<feature type="signal peptide" evidence="1">
    <location>
        <begin position="1"/>
        <end position="19"/>
    </location>
</feature>
<dbReference type="SUPFAM" id="SSF53474">
    <property type="entry name" value="alpha/beta-Hydrolases"/>
    <property type="match status" value="1"/>
</dbReference>
<evidence type="ECO:0000313" key="3">
    <source>
        <dbReference type="EMBL" id="GJE91974.1"/>
    </source>
</evidence>
<dbReference type="EMBL" id="BPQB01000024">
    <property type="protein sequence ID" value="GJE91974.1"/>
    <property type="molecule type" value="Genomic_DNA"/>
</dbReference>
<dbReference type="InterPro" id="IPR029058">
    <property type="entry name" value="AB_hydrolase_fold"/>
</dbReference>
<dbReference type="InterPro" id="IPR000073">
    <property type="entry name" value="AB_hydrolase_1"/>
</dbReference>
<dbReference type="Gene3D" id="3.40.50.1820">
    <property type="entry name" value="alpha/beta hydrolase"/>
    <property type="match status" value="1"/>
</dbReference>
<name>A0A9P3LEV0_9APHY</name>
<proteinExistence type="predicted"/>
<dbReference type="Pfam" id="PF12697">
    <property type="entry name" value="Abhydrolase_6"/>
    <property type="match status" value="1"/>
</dbReference>
<dbReference type="AlphaFoldDB" id="A0A9P3LEV0"/>
<comment type="caution">
    <text evidence="3">The sequence shown here is derived from an EMBL/GenBank/DDBJ whole genome shotgun (WGS) entry which is preliminary data.</text>
</comment>
<protein>
    <submittedName>
        <fullName evidence="3">Alpha/beta hydrolase</fullName>
    </submittedName>
</protein>